<gene>
    <name evidence="3" type="ORF">GCM10010831_03640</name>
</gene>
<keyword evidence="1" id="KW-0175">Coiled coil</keyword>
<evidence type="ECO:0000256" key="2">
    <source>
        <dbReference type="SAM" id="SignalP"/>
    </source>
</evidence>
<dbReference type="AlphaFoldDB" id="A0A916ZMP8"/>
<feature type="coiled-coil region" evidence="1">
    <location>
        <begin position="463"/>
        <end position="496"/>
    </location>
</feature>
<sequence length="658" mass="77394">MNMNRIKNRNLFSKLVLASFSVILFYTTNAQEVTKAKTINDSINGEVHYQYYLANQDTIYNGKFEFNSTKKIQDTKQIVSYNYEGNYSDNQLSGNWVFSHKKLAPLSSFKEKDYKVIFSTSGEEFKIKANFKDGLADGNWQVIRQTFEASKPTDTIFTINANFQNAKMIGALQAKLNATTIQGYFTEEGVLDGDWKINHRINNEDFVEVRNYANGVFKAHYFLKDQQKYTIQHKGLDHVVDEEETWEYIDMNNDYFQILELTNIGFENNTTPFKEVKSVTNKTNRFLKNTLLSFSYFKDYKVWNSLQNKEAIEFGQFKVRKYPYTNTEKKQLKGIVKKAAEVEQILNNFFSNSKIEIGKLTYQSLNAYENVLYQYQEILPQLKNLIHIIQKPAFEYVDRKLLFSEYKLKFSFNSTIEYTFQKEQILTEHDFPSLPDSEHLSIANFYVLINQMHQDVSEIDADVQRILKDLSKQEELNEDEERLVAKKEKINKLFSNAKKDENFNEYHEAIAQNVIEFANQSFENYVKLPVSKKKDEIQPTLICFEKLISAYTELSDIPRKLDRLDDVYTRTSFNPYVMVDMSERIKERIYKAFENYLFPAIMREVQQNINCSSFSESLNELEKTYNRMVELSDEDTSAIEKELRREKDANAIKKILFK</sequence>
<name>A0A916ZMP8_9FLAO</name>
<dbReference type="Proteomes" id="UP000599688">
    <property type="component" value="Unassembled WGS sequence"/>
</dbReference>
<dbReference type="EMBL" id="BMGL01000002">
    <property type="protein sequence ID" value="GGE05239.1"/>
    <property type="molecule type" value="Genomic_DNA"/>
</dbReference>
<feature type="signal peptide" evidence="2">
    <location>
        <begin position="1"/>
        <end position="30"/>
    </location>
</feature>
<dbReference type="RefSeq" id="WP_188405056.1">
    <property type="nucleotide sequence ID" value="NZ_BMGL01000002.1"/>
</dbReference>
<keyword evidence="2" id="KW-0732">Signal</keyword>
<feature type="chain" id="PRO_5036757710" evidence="2">
    <location>
        <begin position="31"/>
        <end position="658"/>
    </location>
</feature>
<protein>
    <submittedName>
        <fullName evidence="3">Uncharacterized protein</fullName>
    </submittedName>
</protein>
<evidence type="ECO:0000313" key="4">
    <source>
        <dbReference type="Proteomes" id="UP000599688"/>
    </source>
</evidence>
<proteinExistence type="predicted"/>
<evidence type="ECO:0000256" key="1">
    <source>
        <dbReference type="SAM" id="Coils"/>
    </source>
</evidence>
<evidence type="ECO:0000313" key="3">
    <source>
        <dbReference type="EMBL" id="GGE05239.1"/>
    </source>
</evidence>
<keyword evidence="4" id="KW-1185">Reference proteome</keyword>
<comment type="caution">
    <text evidence="3">The sequence shown here is derived from an EMBL/GenBank/DDBJ whole genome shotgun (WGS) entry which is preliminary data.</text>
</comment>
<organism evidence="3 4">
    <name type="scientific">Psychroflexus salis</name>
    <dbReference type="NCBI Taxonomy" id="1526574"/>
    <lineage>
        <taxon>Bacteria</taxon>
        <taxon>Pseudomonadati</taxon>
        <taxon>Bacteroidota</taxon>
        <taxon>Flavobacteriia</taxon>
        <taxon>Flavobacteriales</taxon>
        <taxon>Flavobacteriaceae</taxon>
        <taxon>Psychroflexus</taxon>
    </lineage>
</organism>
<reference evidence="3 4" key="1">
    <citation type="journal article" date="2014" name="Int. J. Syst. Evol. Microbiol.">
        <title>Complete genome sequence of Corynebacterium casei LMG S-19264T (=DSM 44701T), isolated from a smear-ripened cheese.</title>
        <authorList>
            <consortium name="US DOE Joint Genome Institute (JGI-PGF)"/>
            <person name="Walter F."/>
            <person name="Albersmeier A."/>
            <person name="Kalinowski J."/>
            <person name="Ruckert C."/>
        </authorList>
    </citation>
    <scope>NUCLEOTIDE SEQUENCE [LARGE SCALE GENOMIC DNA]</scope>
    <source>
        <strain evidence="3 4">CGMCC 1.12925</strain>
    </source>
</reference>
<accession>A0A916ZMP8</accession>